<dbReference type="InterPro" id="IPR002550">
    <property type="entry name" value="CNNM"/>
</dbReference>
<keyword evidence="4 5" id="KW-0472">Membrane</keyword>
<dbReference type="CDD" id="cd04590">
    <property type="entry name" value="CBS_pair_CorC_HlyC_assoc"/>
    <property type="match status" value="1"/>
</dbReference>
<evidence type="ECO:0000259" key="6">
    <source>
        <dbReference type="PROSITE" id="PS51371"/>
    </source>
</evidence>
<organism evidence="8 9">
    <name type="scientific">Tissierella simiarum</name>
    <dbReference type="NCBI Taxonomy" id="2841534"/>
    <lineage>
        <taxon>Bacteria</taxon>
        <taxon>Bacillati</taxon>
        <taxon>Bacillota</taxon>
        <taxon>Tissierellia</taxon>
        <taxon>Tissierellales</taxon>
        <taxon>Tissierellaceae</taxon>
        <taxon>Tissierella</taxon>
    </lineage>
</organism>
<dbReference type="PANTHER" id="PTHR22777:SF17">
    <property type="entry name" value="UPF0053 PROTEIN SLL0260"/>
    <property type="match status" value="1"/>
</dbReference>
<keyword evidence="4 5" id="KW-1133">Transmembrane helix</keyword>
<dbReference type="Pfam" id="PF00571">
    <property type="entry name" value="CBS"/>
    <property type="match status" value="2"/>
</dbReference>
<feature type="domain" description="CNNM transmembrane" evidence="7">
    <location>
        <begin position="1"/>
        <end position="201"/>
    </location>
</feature>
<dbReference type="InterPro" id="IPR044751">
    <property type="entry name" value="Ion_transp-like_CBS"/>
</dbReference>
<dbReference type="Proteomes" id="UP000749471">
    <property type="component" value="Unassembled WGS sequence"/>
</dbReference>
<dbReference type="Pfam" id="PF01595">
    <property type="entry name" value="CNNM"/>
    <property type="match status" value="1"/>
</dbReference>
<dbReference type="PROSITE" id="PS51371">
    <property type="entry name" value="CBS"/>
    <property type="match status" value="2"/>
</dbReference>
<evidence type="ECO:0000256" key="4">
    <source>
        <dbReference type="PROSITE-ProRule" id="PRU01193"/>
    </source>
</evidence>
<dbReference type="EMBL" id="JAHLPM010000004">
    <property type="protein sequence ID" value="MBU5437752.1"/>
    <property type="molecule type" value="Genomic_DNA"/>
</dbReference>
<evidence type="ECO:0000256" key="2">
    <source>
        <dbReference type="ARBA" id="ARBA00023122"/>
    </source>
</evidence>
<dbReference type="SMART" id="SM00116">
    <property type="entry name" value="CBS"/>
    <property type="match status" value="2"/>
</dbReference>
<evidence type="ECO:0000259" key="7">
    <source>
        <dbReference type="PROSITE" id="PS51846"/>
    </source>
</evidence>
<gene>
    <name evidence="8" type="ORF">KQI42_07020</name>
</gene>
<dbReference type="InterPro" id="IPR005170">
    <property type="entry name" value="Transptr-assoc_dom"/>
</dbReference>
<dbReference type="InterPro" id="IPR000644">
    <property type="entry name" value="CBS_dom"/>
</dbReference>
<evidence type="ECO:0000256" key="1">
    <source>
        <dbReference type="ARBA" id="ARBA00022737"/>
    </source>
</evidence>
<feature type="domain" description="CBS" evidence="6">
    <location>
        <begin position="220"/>
        <end position="279"/>
    </location>
</feature>
<keyword evidence="9" id="KW-1185">Reference proteome</keyword>
<dbReference type="Pfam" id="PF03471">
    <property type="entry name" value="CorC_HlyC"/>
    <property type="match status" value="1"/>
</dbReference>
<dbReference type="PANTHER" id="PTHR22777">
    <property type="entry name" value="HEMOLYSIN-RELATED"/>
    <property type="match status" value="1"/>
</dbReference>
<evidence type="ECO:0000256" key="5">
    <source>
        <dbReference type="SAM" id="Phobius"/>
    </source>
</evidence>
<protein>
    <submittedName>
        <fullName evidence="8">Hemolysin family protein</fullName>
    </submittedName>
</protein>
<dbReference type="RefSeq" id="WP_216518142.1">
    <property type="nucleotide sequence ID" value="NZ_JAHLPM010000004.1"/>
</dbReference>
<dbReference type="PROSITE" id="PS51846">
    <property type="entry name" value="CNNM"/>
    <property type="match status" value="1"/>
</dbReference>
<dbReference type="SMART" id="SM01091">
    <property type="entry name" value="CorC_HlyC"/>
    <property type="match status" value="1"/>
</dbReference>
<accession>A0ABS6E4B7</accession>
<keyword evidence="4 5" id="KW-0812">Transmembrane</keyword>
<name>A0ABS6E4B7_9FIRM</name>
<keyword evidence="2 3" id="KW-0129">CBS domain</keyword>
<comment type="caution">
    <text evidence="8">The sequence shown here is derived from an EMBL/GenBank/DDBJ whole genome shotgun (WGS) entry which is preliminary data.</text>
</comment>
<keyword evidence="1" id="KW-0677">Repeat</keyword>
<feature type="domain" description="CBS" evidence="6">
    <location>
        <begin position="286"/>
        <end position="343"/>
    </location>
</feature>
<sequence>MLTQIFILLILILFNAFFAASEIAIISLNDNKIRLMAEQGNKKAKILKLLLDEPGRFLSTIQIGITLAGFLASAFASESFAEELVKLMKKANIPIADVTLKTISVIIITIFLSYFTLILGELVPKRIAMQKSEDISMFVAKPLNALSKITSPFVSLLNASTNVVLKIFGIDPDLDEENVTEEEIRMMLDVGIEKGTIDENERTMINNIFDFDDKTVSRIMTHRTDVVSISLDSSLEEITEIVTNEKYTRLPVYEQNIDNIVGILHAKALLQYLDSNKYTSFNLREIIYEPYFIPISKRVDDLFKEFQKVKSHMAIVIDEYGGTAGIVTMEDLIEEIMGNIFDEYDEDEKEIEKCDENTFIIDGTVDIDTINEFFEIKIPIDDYDTIGGFIIGNLGKIPEELEYTEVEFDNVLFKVEKVDKKKILKIKACKI</sequence>
<evidence type="ECO:0000313" key="9">
    <source>
        <dbReference type="Proteomes" id="UP000749471"/>
    </source>
</evidence>
<feature type="transmembrane region" description="Helical" evidence="5">
    <location>
        <begin position="98"/>
        <end position="120"/>
    </location>
</feature>
<reference evidence="8 9" key="1">
    <citation type="submission" date="2021-06" db="EMBL/GenBank/DDBJ databases">
        <authorList>
            <person name="Sun Q."/>
            <person name="Li D."/>
        </authorList>
    </citation>
    <scope>NUCLEOTIDE SEQUENCE [LARGE SCALE GENOMIC DNA]</scope>
    <source>
        <strain evidence="8 9">MSJ-40</strain>
    </source>
</reference>
<feature type="transmembrane region" description="Helical" evidence="5">
    <location>
        <begin position="57"/>
        <end position="77"/>
    </location>
</feature>
<evidence type="ECO:0000256" key="3">
    <source>
        <dbReference type="PROSITE-ProRule" id="PRU00703"/>
    </source>
</evidence>
<proteinExistence type="predicted"/>
<evidence type="ECO:0000313" key="8">
    <source>
        <dbReference type="EMBL" id="MBU5437752.1"/>
    </source>
</evidence>